<evidence type="ECO:0000256" key="1">
    <source>
        <dbReference type="SAM" id="SignalP"/>
    </source>
</evidence>
<dbReference type="GO" id="GO:0052689">
    <property type="term" value="F:carboxylic ester hydrolase activity"/>
    <property type="evidence" value="ECO:0007669"/>
    <property type="project" value="InterPro"/>
</dbReference>
<accession>D4LAZ4</accession>
<keyword evidence="4" id="KW-0378">Hydrolase</keyword>
<dbReference type="InterPro" id="IPR040794">
    <property type="entry name" value="CE2_N"/>
</dbReference>
<dbReference type="GeneID" id="83155383"/>
<dbReference type="PATRIC" id="fig|213810.4.peg.477"/>
<proteinExistence type="predicted"/>
<dbReference type="AlphaFoldDB" id="D4LAZ4"/>
<dbReference type="Gene3D" id="2.60.120.260">
    <property type="entry name" value="Galactose-binding domain-like"/>
    <property type="match status" value="1"/>
</dbReference>
<dbReference type="HOGENOM" id="CLU_042506_0_0_9"/>
<dbReference type="Proteomes" id="UP000007054">
    <property type="component" value="Chromosome"/>
</dbReference>
<keyword evidence="5" id="KW-1185">Reference proteome</keyword>
<feature type="chain" id="PRO_5038673789" evidence="1">
    <location>
        <begin position="23"/>
        <end position="384"/>
    </location>
</feature>
<feature type="domain" description="SGNH hydrolase-type esterase" evidence="2">
    <location>
        <begin position="167"/>
        <end position="368"/>
    </location>
</feature>
<name>D4LAZ4_RUMC1</name>
<dbReference type="InterPro" id="IPR037461">
    <property type="entry name" value="CtCE2-like_dom"/>
</dbReference>
<dbReference type="RefSeq" id="WP_015557696.1">
    <property type="nucleotide sequence ID" value="NC_021039.1"/>
</dbReference>
<reference evidence="4" key="2">
    <citation type="submission" date="2010-03" db="EMBL/GenBank/DDBJ databases">
        <authorList>
            <person name="Pajon A."/>
        </authorList>
    </citation>
    <scope>NUCLEOTIDE SEQUENCE</scope>
    <source>
        <strain evidence="4">Type strain: 18P13</strain>
    </source>
</reference>
<evidence type="ECO:0000313" key="4">
    <source>
        <dbReference type="EMBL" id="CBL16789.1"/>
    </source>
</evidence>
<dbReference type="PROSITE" id="PS51257">
    <property type="entry name" value="PROKAR_LIPOPROTEIN"/>
    <property type="match status" value="1"/>
</dbReference>
<protein>
    <submittedName>
        <fullName evidence="4">GDSL-like Lipase/Acylhydrolase</fullName>
    </submittedName>
</protein>
<dbReference type="InterPro" id="IPR036514">
    <property type="entry name" value="SGNH_hydro_sf"/>
</dbReference>
<keyword evidence="1" id="KW-0732">Signal</keyword>
<feature type="domain" description="Carbohydrate esterase 2 N-terminal" evidence="3">
    <location>
        <begin position="46"/>
        <end position="157"/>
    </location>
</feature>
<evidence type="ECO:0000259" key="3">
    <source>
        <dbReference type="Pfam" id="PF17996"/>
    </source>
</evidence>
<dbReference type="PANTHER" id="PTHR37834:SF2">
    <property type="entry name" value="ESTERASE, SGNH HYDROLASE-TYPE"/>
    <property type="match status" value="1"/>
</dbReference>
<organism evidence="4 5">
    <name type="scientific">Ruminococcus champanellensis (strain DSM 18848 / JCM 17042 / KCTC 15320 / 18P13)</name>
    <dbReference type="NCBI Taxonomy" id="213810"/>
    <lineage>
        <taxon>Bacteria</taxon>
        <taxon>Bacillati</taxon>
        <taxon>Bacillota</taxon>
        <taxon>Clostridia</taxon>
        <taxon>Eubacteriales</taxon>
        <taxon>Oscillospiraceae</taxon>
        <taxon>Ruminococcus</taxon>
    </lineage>
</organism>
<dbReference type="BioCyc" id="RCHA213810:RUM_RS02750-MONOMER"/>
<dbReference type="SUPFAM" id="SSF52266">
    <property type="entry name" value="SGNH hydrolase"/>
    <property type="match status" value="1"/>
</dbReference>
<dbReference type="Gene3D" id="3.40.50.1110">
    <property type="entry name" value="SGNH hydrolase"/>
    <property type="match status" value="1"/>
</dbReference>
<dbReference type="InterPro" id="IPR013830">
    <property type="entry name" value="SGNH_hydro"/>
</dbReference>
<sequence>MRACKAVATAVCLAVSCTGLLAGCRTEENDMHKTYAPSEEAVLPLGRTYYADDMRWCAYSGTGAAFTFTGTKAEITIAGDQIAEAPDNQANYARIAVYVNEERVVDDQIDQPEKTYTVFQSDAAQEVTVRIVKLSECAMSTIAIKQITVDSQEGIRPAQPQSRLIEFVGDSITCGYGVDDEVAEHHFSTATEDVTKAYAYRTAQTLKADYSMVSISGYGILSGYTDSGKLQPHQIVPRYYPKLGFSNGSFGDKKPASIRWDFARQPDLVVINLGTNDDSYCQTDAQRQADFAAAYVEFLKTVREKNPDAPILCTLGIMGDRLYPSVEAAVAAYSKETGDSNVSCMKFDVQNQADGYAADWHPTAKTHEKAATRLAEEIRSRYGW</sequence>
<evidence type="ECO:0000313" key="5">
    <source>
        <dbReference type="Proteomes" id="UP000007054"/>
    </source>
</evidence>
<evidence type="ECO:0000259" key="2">
    <source>
        <dbReference type="Pfam" id="PF13472"/>
    </source>
</evidence>
<reference evidence="4" key="1">
    <citation type="submission" date="2010-03" db="EMBL/GenBank/DDBJ databases">
        <title>The genome sequence of Ruminococcus sp. 18P13.</title>
        <authorList>
            <consortium name="metaHIT consortium -- http://www.metahit.eu/"/>
            <person name="Pajon A."/>
            <person name="Turner K."/>
            <person name="Parkhill J."/>
            <person name="Bernalier A."/>
        </authorList>
    </citation>
    <scope>NUCLEOTIDE SEQUENCE [LARGE SCALE GENOMIC DNA]</scope>
    <source>
        <strain evidence="4">Type strain: 18P13</strain>
    </source>
</reference>
<gene>
    <name evidence="4" type="ordered locus">RUM_05700</name>
</gene>
<feature type="signal peptide" evidence="1">
    <location>
        <begin position="1"/>
        <end position="22"/>
    </location>
</feature>
<dbReference type="STRING" id="213810.RUM_05700"/>
<dbReference type="InterPro" id="IPR052762">
    <property type="entry name" value="PCW_deacetylase/CE"/>
</dbReference>
<dbReference type="Pfam" id="PF13472">
    <property type="entry name" value="Lipase_GDSL_2"/>
    <property type="match status" value="1"/>
</dbReference>
<dbReference type="EMBL" id="FP929052">
    <property type="protein sequence ID" value="CBL16789.1"/>
    <property type="molecule type" value="Genomic_DNA"/>
</dbReference>
<dbReference type="Pfam" id="PF17996">
    <property type="entry name" value="CE2_N"/>
    <property type="match status" value="1"/>
</dbReference>
<dbReference type="KEGG" id="rch:RUM_05700"/>
<dbReference type="CDD" id="cd01831">
    <property type="entry name" value="Endoglucanase_E_like"/>
    <property type="match status" value="1"/>
</dbReference>
<dbReference type="PANTHER" id="PTHR37834">
    <property type="entry name" value="GDSL-LIKE LIPASE/ACYLHYDROLASE DOMAIN PROTEIN (AFU_ORTHOLOGUE AFUA_2G00620)"/>
    <property type="match status" value="1"/>
</dbReference>